<dbReference type="AlphaFoldDB" id="A0A4R6TJS2"/>
<dbReference type="RefSeq" id="WP_133535031.1">
    <property type="nucleotide sequence ID" value="NZ_SNYH01000002.1"/>
</dbReference>
<dbReference type="Gene3D" id="2.60.120.620">
    <property type="entry name" value="q2cbj1_9rhob like domain"/>
    <property type="match status" value="1"/>
</dbReference>
<reference evidence="1 2" key="1">
    <citation type="submission" date="2019-03" db="EMBL/GenBank/DDBJ databases">
        <title>Genomic Encyclopedia of Type Strains, Phase III (KMG-III): the genomes of soil and plant-associated and newly described type strains.</title>
        <authorList>
            <person name="Whitman W."/>
        </authorList>
    </citation>
    <scope>NUCLEOTIDE SEQUENCE [LARGE SCALE GENOMIC DNA]</scope>
    <source>
        <strain evidence="1 2">CECT 8283</strain>
    </source>
</reference>
<dbReference type="EMBL" id="SNYH01000002">
    <property type="protein sequence ID" value="TDQ28491.1"/>
    <property type="molecule type" value="Genomic_DNA"/>
</dbReference>
<gene>
    <name evidence="1" type="ORF">DFQ07_0864</name>
</gene>
<dbReference type="OrthoDB" id="6681382at2"/>
<evidence type="ECO:0000313" key="1">
    <source>
        <dbReference type="EMBL" id="TDQ28491.1"/>
    </source>
</evidence>
<name>A0A4R6TJS2_9FLAO</name>
<dbReference type="Pfam" id="PF10014">
    <property type="entry name" value="2OG-Fe_Oxy_2"/>
    <property type="match status" value="1"/>
</dbReference>
<sequence length="301" mass="35116">MITEQHISETHKREIKSPIRIASLSDLNINKEIFIGYFQPLFENLEDDLYLVRENQIAFLKATFPEDIKEIEEIHQAYFHGKVDEKILTQWTFKLTMSQMDFFKQKGIVTRQRSVAAFIVEKEANNYHIERVLDGGFSQNVDDFRSWQRVFKQADKEMVEHDLFYELLQKVYELVAIIHTEIKKLKFSVHFMRTLTQGTIQGENSPEGVHEDGAQYIISALVINRKNITGGETQIFEKIGDTKELLFKKELNLGEFAFQADTGEEKIFGNDLWHYVTPIQPKNKAELGVRDIIGLDIEILR</sequence>
<organism evidence="1 2">
    <name type="scientific">Tenacibaculum caenipelagi</name>
    <dbReference type="NCBI Taxonomy" id="1325435"/>
    <lineage>
        <taxon>Bacteria</taxon>
        <taxon>Pseudomonadati</taxon>
        <taxon>Bacteroidota</taxon>
        <taxon>Flavobacteriia</taxon>
        <taxon>Flavobacteriales</taxon>
        <taxon>Flavobacteriaceae</taxon>
        <taxon>Tenacibaculum</taxon>
    </lineage>
</organism>
<comment type="caution">
    <text evidence="1">The sequence shown here is derived from an EMBL/GenBank/DDBJ whole genome shotgun (WGS) entry which is preliminary data.</text>
</comment>
<dbReference type="Proteomes" id="UP000295390">
    <property type="component" value="Unassembled WGS sequence"/>
</dbReference>
<protein>
    <submittedName>
        <fullName evidence="1">2-oxoglutarate-Fe(II)-dependent dioxygenase family protein</fullName>
    </submittedName>
</protein>
<keyword evidence="1" id="KW-0223">Dioxygenase</keyword>
<keyword evidence="2" id="KW-1185">Reference proteome</keyword>
<accession>A0A4R6TJS2</accession>
<proteinExistence type="predicted"/>
<dbReference type="GO" id="GO:0051213">
    <property type="term" value="F:dioxygenase activity"/>
    <property type="evidence" value="ECO:0007669"/>
    <property type="project" value="UniProtKB-KW"/>
</dbReference>
<dbReference type="InterPro" id="IPR018724">
    <property type="entry name" value="2OG-Fe_dioxygenase"/>
</dbReference>
<evidence type="ECO:0000313" key="2">
    <source>
        <dbReference type="Proteomes" id="UP000295390"/>
    </source>
</evidence>
<keyword evidence="1" id="KW-0560">Oxidoreductase</keyword>